<name>A0ABT1F8X5_9GAMM</name>
<dbReference type="Proteomes" id="UP001204615">
    <property type="component" value="Unassembled WGS sequence"/>
</dbReference>
<dbReference type="PROSITE" id="PS50994">
    <property type="entry name" value="INTEGRASE"/>
    <property type="match status" value="1"/>
</dbReference>
<proteinExistence type="predicted"/>
<evidence type="ECO:0000313" key="4">
    <source>
        <dbReference type="Proteomes" id="UP001204615"/>
    </source>
</evidence>
<dbReference type="SUPFAM" id="SSF53098">
    <property type="entry name" value="Ribonuclease H-like"/>
    <property type="match status" value="1"/>
</dbReference>
<comment type="caution">
    <text evidence="3">The sequence shown here is derived from an EMBL/GenBank/DDBJ whole genome shotgun (WGS) entry which is preliminary data.</text>
</comment>
<dbReference type="Gene3D" id="3.30.420.10">
    <property type="entry name" value="Ribonuclease H-like superfamily/Ribonuclease H"/>
    <property type="match status" value="1"/>
</dbReference>
<feature type="region of interest" description="Disordered" evidence="1">
    <location>
        <begin position="753"/>
        <end position="806"/>
    </location>
</feature>
<protein>
    <recommendedName>
        <fullName evidence="2">Integrase catalytic domain-containing protein</fullName>
    </recommendedName>
</protein>
<feature type="domain" description="Integrase catalytic" evidence="2">
    <location>
        <begin position="429"/>
        <end position="622"/>
    </location>
</feature>
<organism evidence="3 4">
    <name type="scientific">Dyella lutea</name>
    <dbReference type="NCBI Taxonomy" id="2950441"/>
    <lineage>
        <taxon>Bacteria</taxon>
        <taxon>Pseudomonadati</taxon>
        <taxon>Pseudomonadota</taxon>
        <taxon>Gammaproteobacteria</taxon>
        <taxon>Lysobacterales</taxon>
        <taxon>Rhodanobacteraceae</taxon>
        <taxon>Dyella</taxon>
    </lineage>
</organism>
<reference evidence="3 4" key="1">
    <citation type="submission" date="2022-06" db="EMBL/GenBank/DDBJ databases">
        <title>Dyella sp. Sa strain:Sa Genome sequencing.</title>
        <authorList>
            <person name="Park S."/>
        </authorList>
    </citation>
    <scope>NUCLEOTIDE SEQUENCE [LARGE SCALE GENOMIC DNA]</scope>
    <source>
        <strain evidence="3 4">Sa</strain>
    </source>
</reference>
<feature type="compositionally biased region" description="Basic and acidic residues" evidence="1">
    <location>
        <begin position="772"/>
        <end position="782"/>
    </location>
</feature>
<dbReference type="InterPro" id="IPR001584">
    <property type="entry name" value="Integrase_cat-core"/>
</dbReference>
<evidence type="ECO:0000313" key="3">
    <source>
        <dbReference type="EMBL" id="MCP1373831.1"/>
    </source>
</evidence>
<sequence length="806" mass="89852">MLTEAQRSFYYAARGLSPVVIRELEEMRLSSPSRPVSQRGLKNVIVDMKSPRNLGRRRLESVSCEFIYAMELEAFGGCHEYYTQVIPKNVVRYGKTSTAHVDFLVLRDERVELVECKPRSSLEALASRRPEEWQCRNGAWHRPAMEAWAEDRGLIYAIWTPPEPHGIYGANLTALCAAMAAASELVAAPCVAQLTKALQGRPITLEDGLAQFPRLTSAHVLCALGAGRIHGLLKSVSLDQPEHFTLFAEREQAEECEARLLESLRQSGVQPVLASRLMQATPVDYAKAHERLARVDRILAGLEPVTRRYTGHVRKVLAARQAGESPLESCLTRYVDSGRRMGQLTADQEAALDAAITRYQRDVLIRTKLQAYDHLVHACRTQGVRPPSRSTFHCRLKRRSQTKRAHTTGGHRAFHAIEEAIDPMDRTLRCPIPGLMVHVDSTKLDVRCSPDARRGLEFECPTLYVAVDSATGQVLGYSALFGAARRLALAVLVRDVLHRQGFLPRYWVADAGAEYTGAWFEQFCDYAGATRIQPPPGAPRKNSLAENALGRINAEVSHRFLGSTDPDKAGRSVTAKHKSYATACHDYRTIVAELEHYLFEDLPRTPLGKSRTSPSDEWARRAESIGTPGVIRVSNMDEFLIATSVPLTRSVKVDPVRGIRYLQRKYVSSELLRSCRTESPMEFRIDCVDQHRMYVKFRSGWVLAQTADGLRRGPLSTLDKLFEAAADGAFRSAAAKQRDAIRLDRTLRNEAANRAAQATKHLEPQLDSTSDEEAKQAERAAESKSISWTEPGVPLLPFELEGEGAP</sequence>
<dbReference type="InterPro" id="IPR012337">
    <property type="entry name" value="RNaseH-like_sf"/>
</dbReference>
<keyword evidence="4" id="KW-1185">Reference proteome</keyword>
<dbReference type="InterPro" id="IPR036397">
    <property type="entry name" value="RNaseH_sf"/>
</dbReference>
<evidence type="ECO:0000256" key="1">
    <source>
        <dbReference type="SAM" id="MobiDB-lite"/>
    </source>
</evidence>
<gene>
    <name evidence="3" type="ORF">NC595_07130</name>
</gene>
<dbReference type="EMBL" id="JAMZEK010000001">
    <property type="protein sequence ID" value="MCP1373831.1"/>
    <property type="molecule type" value="Genomic_DNA"/>
</dbReference>
<evidence type="ECO:0000259" key="2">
    <source>
        <dbReference type="PROSITE" id="PS50994"/>
    </source>
</evidence>
<accession>A0ABT1F8X5</accession>
<dbReference type="RefSeq" id="WP_253565644.1">
    <property type="nucleotide sequence ID" value="NZ_JAMZEK010000001.1"/>
</dbReference>